<dbReference type="InterPro" id="IPR011991">
    <property type="entry name" value="ArsR-like_HTH"/>
</dbReference>
<keyword evidence="1" id="KW-0805">Transcription regulation</keyword>
<evidence type="ECO:0000256" key="3">
    <source>
        <dbReference type="ARBA" id="ARBA00023163"/>
    </source>
</evidence>
<dbReference type="PANTHER" id="PTHR33204:SF37">
    <property type="entry name" value="HTH-TYPE TRANSCRIPTIONAL REGULATOR YODB"/>
    <property type="match status" value="1"/>
</dbReference>
<dbReference type="SUPFAM" id="SSF46785">
    <property type="entry name" value="Winged helix' DNA-binding domain"/>
    <property type="match status" value="1"/>
</dbReference>
<sequence length="116" mass="12551">MTSDVPKPGQPVRGSKTGKPIMALFDLLGRSWALGILWQLSEGALTFRALQDRCEQLSPSVLNRRLKELSASGLVCRGDEGYELTAMGQDLFSLLQPFGGWSEQWAEALGAPDGGD</sequence>
<dbReference type="Gene3D" id="1.10.10.10">
    <property type="entry name" value="Winged helix-like DNA-binding domain superfamily/Winged helix DNA-binding domain"/>
    <property type="match status" value="1"/>
</dbReference>
<keyword evidence="6" id="KW-1185">Reference proteome</keyword>
<dbReference type="PANTHER" id="PTHR33204">
    <property type="entry name" value="TRANSCRIPTIONAL REGULATOR, MARR FAMILY"/>
    <property type="match status" value="1"/>
</dbReference>
<organism evidence="5 6">
    <name type="scientific">Shimia marina</name>
    <dbReference type="NCBI Taxonomy" id="321267"/>
    <lineage>
        <taxon>Bacteria</taxon>
        <taxon>Pseudomonadati</taxon>
        <taxon>Pseudomonadota</taxon>
        <taxon>Alphaproteobacteria</taxon>
        <taxon>Rhodobacterales</taxon>
        <taxon>Roseobacteraceae</taxon>
    </lineage>
</organism>
<keyword evidence="2" id="KW-0238">DNA-binding</keyword>
<evidence type="ECO:0000313" key="5">
    <source>
        <dbReference type="EMBL" id="CUH52484.1"/>
    </source>
</evidence>
<evidence type="ECO:0000259" key="4">
    <source>
        <dbReference type="PROSITE" id="PS51118"/>
    </source>
</evidence>
<evidence type="ECO:0000256" key="2">
    <source>
        <dbReference type="ARBA" id="ARBA00023125"/>
    </source>
</evidence>
<evidence type="ECO:0000256" key="1">
    <source>
        <dbReference type="ARBA" id="ARBA00023015"/>
    </source>
</evidence>
<protein>
    <submittedName>
        <fullName evidence="5">HxlR-like helix-turn-helix</fullName>
    </submittedName>
</protein>
<dbReference type="EMBL" id="CYPW01000017">
    <property type="protein sequence ID" value="CUH52484.1"/>
    <property type="molecule type" value="Genomic_DNA"/>
</dbReference>
<dbReference type="Proteomes" id="UP000054823">
    <property type="component" value="Unassembled WGS sequence"/>
</dbReference>
<dbReference type="PROSITE" id="PS51118">
    <property type="entry name" value="HTH_HXLR"/>
    <property type="match status" value="1"/>
</dbReference>
<name>A0A0N7LS31_9RHOB</name>
<keyword evidence="3" id="KW-0804">Transcription</keyword>
<dbReference type="InterPro" id="IPR036388">
    <property type="entry name" value="WH-like_DNA-bd_sf"/>
</dbReference>
<dbReference type="InterPro" id="IPR036390">
    <property type="entry name" value="WH_DNA-bd_sf"/>
</dbReference>
<reference evidence="5 6" key="1">
    <citation type="submission" date="2015-09" db="EMBL/GenBank/DDBJ databases">
        <authorList>
            <consortium name="Swine Surveillance"/>
        </authorList>
    </citation>
    <scope>NUCLEOTIDE SEQUENCE [LARGE SCALE GENOMIC DNA]</scope>
    <source>
        <strain evidence="5 6">CECT 7688</strain>
    </source>
</reference>
<evidence type="ECO:0000313" key="6">
    <source>
        <dbReference type="Proteomes" id="UP000054823"/>
    </source>
</evidence>
<dbReference type="InterPro" id="IPR002577">
    <property type="entry name" value="HTH_HxlR"/>
</dbReference>
<dbReference type="AlphaFoldDB" id="A0A0N7LS31"/>
<dbReference type="Pfam" id="PF01638">
    <property type="entry name" value="HxlR"/>
    <property type="match status" value="1"/>
</dbReference>
<accession>A0A0N7LS31</accession>
<proteinExistence type="predicted"/>
<dbReference type="GO" id="GO:0006355">
    <property type="term" value="P:regulation of DNA-templated transcription"/>
    <property type="evidence" value="ECO:0007669"/>
    <property type="project" value="UniProtKB-ARBA"/>
</dbReference>
<dbReference type="OrthoDB" id="8904061at2"/>
<dbReference type="CDD" id="cd00090">
    <property type="entry name" value="HTH_ARSR"/>
    <property type="match status" value="1"/>
</dbReference>
<dbReference type="GO" id="GO:0003677">
    <property type="term" value="F:DNA binding"/>
    <property type="evidence" value="ECO:0007669"/>
    <property type="project" value="UniProtKB-KW"/>
</dbReference>
<dbReference type="RefSeq" id="WP_058239681.1">
    <property type="nucleotide sequence ID" value="NZ_CYPW01000017.1"/>
</dbReference>
<feature type="domain" description="HTH hxlR-type" evidence="4">
    <location>
        <begin position="19"/>
        <end position="110"/>
    </location>
</feature>
<gene>
    <name evidence="5" type="ORF">SHM7688_01930</name>
</gene>